<evidence type="ECO:0000259" key="1">
    <source>
        <dbReference type="PROSITE" id="PS50017"/>
    </source>
</evidence>
<dbReference type="InterPro" id="IPR000488">
    <property type="entry name" value="Death_dom"/>
</dbReference>
<reference evidence="3" key="1">
    <citation type="submission" date="2019-08" db="EMBL/GenBank/DDBJ databases">
        <title>The improved chromosome-level genome for the pearl oyster Pinctada fucata martensii using PacBio sequencing and Hi-C.</title>
        <authorList>
            <person name="Zheng Z."/>
        </authorList>
    </citation>
    <scope>NUCLEOTIDE SEQUENCE</scope>
    <source>
        <strain evidence="3">ZZ-2019</strain>
        <tissue evidence="3">Adductor muscle</tissue>
    </source>
</reference>
<dbReference type="CDD" id="cd01670">
    <property type="entry name" value="Death"/>
    <property type="match status" value="1"/>
</dbReference>
<feature type="domain" description="Death" evidence="1">
    <location>
        <begin position="632"/>
        <end position="719"/>
    </location>
</feature>
<feature type="domain" description="CARD" evidence="2">
    <location>
        <begin position="209"/>
        <end position="294"/>
    </location>
</feature>
<organism evidence="3 4">
    <name type="scientific">Pinctada imbricata</name>
    <name type="common">Atlantic pearl-oyster</name>
    <name type="synonym">Pinctada martensii</name>
    <dbReference type="NCBI Taxonomy" id="66713"/>
    <lineage>
        <taxon>Eukaryota</taxon>
        <taxon>Metazoa</taxon>
        <taxon>Spiralia</taxon>
        <taxon>Lophotrochozoa</taxon>
        <taxon>Mollusca</taxon>
        <taxon>Bivalvia</taxon>
        <taxon>Autobranchia</taxon>
        <taxon>Pteriomorphia</taxon>
        <taxon>Pterioida</taxon>
        <taxon>Pterioidea</taxon>
        <taxon>Pteriidae</taxon>
        <taxon>Pinctada</taxon>
    </lineage>
</organism>
<dbReference type="Proteomes" id="UP001186944">
    <property type="component" value="Unassembled WGS sequence"/>
</dbReference>
<gene>
    <name evidence="3" type="ORF">FSP39_008868</name>
</gene>
<dbReference type="PROSITE" id="PS50017">
    <property type="entry name" value="DEATH_DOMAIN"/>
    <property type="match status" value="1"/>
</dbReference>
<evidence type="ECO:0000313" key="4">
    <source>
        <dbReference type="Proteomes" id="UP001186944"/>
    </source>
</evidence>
<dbReference type="EMBL" id="VSWD01000006">
    <property type="protein sequence ID" value="KAK3099740.1"/>
    <property type="molecule type" value="Genomic_DNA"/>
</dbReference>
<dbReference type="InterPro" id="IPR001315">
    <property type="entry name" value="CARD"/>
</dbReference>
<dbReference type="Pfam" id="PF00531">
    <property type="entry name" value="Death"/>
    <property type="match status" value="1"/>
</dbReference>
<comment type="caution">
    <text evidence="3">The sequence shown here is derived from an EMBL/GenBank/DDBJ whole genome shotgun (WGS) entry which is preliminary data.</text>
</comment>
<accession>A0AA89BZ26</accession>
<dbReference type="InterPro" id="IPR011029">
    <property type="entry name" value="DEATH-like_dom_sf"/>
</dbReference>
<evidence type="ECO:0000313" key="3">
    <source>
        <dbReference type="EMBL" id="KAK3099740.1"/>
    </source>
</evidence>
<protein>
    <recommendedName>
        <fullName evidence="5">Death domain-containing protein</fullName>
    </recommendedName>
</protein>
<dbReference type="GO" id="GO:0007165">
    <property type="term" value="P:signal transduction"/>
    <property type="evidence" value="ECO:0007669"/>
    <property type="project" value="InterPro"/>
</dbReference>
<dbReference type="GO" id="GO:0042981">
    <property type="term" value="P:regulation of apoptotic process"/>
    <property type="evidence" value="ECO:0007669"/>
    <property type="project" value="InterPro"/>
</dbReference>
<proteinExistence type="predicted"/>
<sequence>MSTSYLPSFIKIPSAVLEKKFKNVKSLRRRRTTTDDGRQTQHYDNSSLEPMAQVPMMILVPYKSSDQSREVVMKIRKDGGVWHQVKMIKDKPKDVEKDIPLAATEVNNFKKLDLVVVSKLKTQIIPITPEGGTFTSDVDSRTCVTAIPNTVQWPVELHMKVANVDKMAENRRDLDNVTVISPTHELYFEKKLQKDVLLQMPVNPSKKIRELSHMKALQSCRGTIAKEMTLDSVLDYMKESDFISSEFCSEMKNKKESAKFLDYLERCTTKEFEGLIDALRNTNQTYLARLLEDACVQNSSDYDEDISGSDFEGDITVVVMGSEEADTKLYPWKDLKKEKDTVQINLPKGRDLYRVVGLVAPKAMNDVSIRKMAEKIHDLSMQMPVELLIRQNIKDVSKVCVAWALPEQMPKCIKDVEARGFVSGPKRVINIGIGDGDNVRVTTVGNIQMAVEDQDKLSQQFFSISCPIERVFTIKEGNKKGKVSLGRYVGRIQFFVEGRGRTMMTDSVVCYLPVGDDFQRYAPILLDPEVSIVAKYVGVMLSHQPNSPETFFKDLAGKNYRQLDNRAKKESKDGDSKDRWETFIVNWAAQRPRSENKVKGIVDLMKKHYPDLADKVLAFVHLYSGEKDGLLSTKSLEKLAQEVGRKWEDLGKVLQMDKNEVAEIKEFSQNEVQCAMRMLDHWRFSHDTVHRGMSVIEHLKSALKTAKCSSSAIQLVDRLKP</sequence>
<dbReference type="Gene3D" id="1.10.533.10">
    <property type="entry name" value="Death Domain, Fas"/>
    <property type="match status" value="2"/>
</dbReference>
<name>A0AA89BZ26_PINIB</name>
<dbReference type="SUPFAM" id="SSF47986">
    <property type="entry name" value="DEATH domain"/>
    <property type="match status" value="2"/>
</dbReference>
<dbReference type="PROSITE" id="PS50209">
    <property type="entry name" value="CARD"/>
    <property type="match status" value="1"/>
</dbReference>
<keyword evidence="4" id="KW-1185">Reference proteome</keyword>
<dbReference type="AlphaFoldDB" id="A0AA89BZ26"/>
<evidence type="ECO:0008006" key="5">
    <source>
        <dbReference type="Google" id="ProtNLM"/>
    </source>
</evidence>
<evidence type="ECO:0000259" key="2">
    <source>
        <dbReference type="PROSITE" id="PS50209"/>
    </source>
</evidence>
<dbReference type="CDD" id="cd01671">
    <property type="entry name" value="CARD"/>
    <property type="match status" value="1"/>
</dbReference>